<dbReference type="EMBL" id="CAQQ02176645">
    <property type="status" value="NOT_ANNOTATED_CDS"/>
    <property type="molecule type" value="Genomic_DNA"/>
</dbReference>
<keyword evidence="1" id="KW-0812">Transmembrane</keyword>
<sequence>MLVVLIWSVLRLPKIDEDVGRVNPGSTYTILNLFLLTIIIQNFSRIHLSVKLKITGKLHREIFPRNIFLGAIFKVCVFEASFKVMVLIFSEHICS</sequence>
<name>T1H241_MEGSC</name>
<reference evidence="3" key="1">
    <citation type="submission" date="2013-02" db="EMBL/GenBank/DDBJ databases">
        <authorList>
            <person name="Hughes D."/>
        </authorList>
    </citation>
    <scope>NUCLEOTIDE SEQUENCE</scope>
    <source>
        <strain>Durham</strain>
        <strain evidence="3">NC isolate 2 -- Noor lab</strain>
    </source>
</reference>
<dbReference type="Proteomes" id="UP000015102">
    <property type="component" value="Unassembled WGS sequence"/>
</dbReference>
<keyword evidence="1" id="KW-0472">Membrane</keyword>
<organism evidence="2 3">
    <name type="scientific">Megaselia scalaris</name>
    <name type="common">Humpbacked fly</name>
    <name type="synonym">Phora scalaris</name>
    <dbReference type="NCBI Taxonomy" id="36166"/>
    <lineage>
        <taxon>Eukaryota</taxon>
        <taxon>Metazoa</taxon>
        <taxon>Ecdysozoa</taxon>
        <taxon>Arthropoda</taxon>
        <taxon>Hexapoda</taxon>
        <taxon>Insecta</taxon>
        <taxon>Pterygota</taxon>
        <taxon>Neoptera</taxon>
        <taxon>Endopterygota</taxon>
        <taxon>Diptera</taxon>
        <taxon>Brachycera</taxon>
        <taxon>Muscomorpha</taxon>
        <taxon>Platypezoidea</taxon>
        <taxon>Phoridae</taxon>
        <taxon>Megaseliini</taxon>
        <taxon>Megaselia</taxon>
    </lineage>
</organism>
<reference evidence="2" key="2">
    <citation type="submission" date="2015-06" db="UniProtKB">
        <authorList>
            <consortium name="EnsemblMetazoa"/>
        </authorList>
    </citation>
    <scope>IDENTIFICATION</scope>
</reference>
<dbReference type="HOGENOM" id="CLU_2375173_0_0_1"/>
<dbReference type="EMBL" id="CAQQ02176646">
    <property type="status" value="NOT_ANNOTATED_CDS"/>
    <property type="molecule type" value="Genomic_DNA"/>
</dbReference>
<protein>
    <submittedName>
        <fullName evidence="2">Uncharacterized protein</fullName>
    </submittedName>
</protein>
<dbReference type="EnsemblMetazoa" id="MESCA010273-RA">
    <property type="protein sequence ID" value="MESCA010273-PA"/>
    <property type="gene ID" value="MESCA010273"/>
</dbReference>
<keyword evidence="3" id="KW-1185">Reference proteome</keyword>
<evidence type="ECO:0000256" key="1">
    <source>
        <dbReference type="SAM" id="Phobius"/>
    </source>
</evidence>
<dbReference type="AlphaFoldDB" id="T1H241"/>
<keyword evidence="1" id="KW-1133">Transmembrane helix</keyword>
<evidence type="ECO:0000313" key="2">
    <source>
        <dbReference type="EnsemblMetazoa" id="MESCA010273-PA"/>
    </source>
</evidence>
<proteinExistence type="predicted"/>
<feature type="transmembrane region" description="Helical" evidence="1">
    <location>
        <begin position="67"/>
        <end position="89"/>
    </location>
</feature>
<feature type="transmembrane region" description="Helical" evidence="1">
    <location>
        <begin position="27"/>
        <end position="46"/>
    </location>
</feature>
<accession>T1H241</accession>
<evidence type="ECO:0000313" key="3">
    <source>
        <dbReference type="Proteomes" id="UP000015102"/>
    </source>
</evidence>